<reference evidence="1 2" key="1">
    <citation type="submission" date="2019-05" db="EMBL/GenBank/DDBJ databases">
        <authorList>
            <consortium name="Science for Life Laboratories"/>
        </authorList>
    </citation>
    <scope>NUCLEOTIDE SEQUENCE [LARGE SCALE GENOMIC DNA]</scope>
    <source>
        <strain evidence="1">Soil9</strain>
    </source>
</reference>
<proteinExistence type="predicted"/>
<protein>
    <submittedName>
        <fullName evidence="1">Kinesin light chain:: TPR_1</fullName>
    </submittedName>
</protein>
<evidence type="ECO:0000313" key="2">
    <source>
        <dbReference type="Proteomes" id="UP000464178"/>
    </source>
</evidence>
<dbReference type="Proteomes" id="UP000464178">
    <property type="component" value="Chromosome"/>
</dbReference>
<dbReference type="EMBL" id="LR593886">
    <property type="protein sequence ID" value="VTR93104.1"/>
    <property type="molecule type" value="Genomic_DNA"/>
</dbReference>
<organism evidence="1 2">
    <name type="scientific">Gemmata massiliana</name>
    <dbReference type="NCBI Taxonomy" id="1210884"/>
    <lineage>
        <taxon>Bacteria</taxon>
        <taxon>Pseudomonadati</taxon>
        <taxon>Planctomycetota</taxon>
        <taxon>Planctomycetia</taxon>
        <taxon>Gemmatales</taxon>
        <taxon>Gemmataceae</taxon>
        <taxon>Gemmata</taxon>
    </lineage>
</organism>
<dbReference type="InterPro" id="IPR011990">
    <property type="entry name" value="TPR-like_helical_dom_sf"/>
</dbReference>
<dbReference type="Gene3D" id="1.25.40.10">
    <property type="entry name" value="Tetratricopeptide repeat domain"/>
    <property type="match status" value="1"/>
</dbReference>
<dbReference type="AlphaFoldDB" id="A0A6P2CZ74"/>
<keyword evidence="2" id="KW-1185">Reference proteome</keyword>
<sequence>MKEAERHYLKGLAIFQELTTKCADVPEYRVLLANTHSNLGVLLSDLDRLQEAGEHYRKGLVIRE</sequence>
<dbReference type="KEGG" id="gms:SOIL9_46100"/>
<dbReference type="SUPFAM" id="SSF48452">
    <property type="entry name" value="TPR-like"/>
    <property type="match status" value="1"/>
</dbReference>
<accession>A0A6P2CZ74</accession>
<gene>
    <name evidence="1" type="ORF">SOIL9_46100</name>
</gene>
<name>A0A6P2CZ74_9BACT</name>
<evidence type="ECO:0000313" key="1">
    <source>
        <dbReference type="EMBL" id="VTR93104.1"/>
    </source>
</evidence>